<evidence type="ECO:0000313" key="1">
    <source>
        <dbReference type="EMBL" id="KRG14095.1"/>
    </source>
</evidence>
<organism evidence="1 2">
    <name type="scientific">Lederbergia galactosidilytica</name>
    <dbReference type="NCBI Taxonomy" id="217031"/>
    <lineage>
        <taxon>Bacteria</taxon>
        <taxon>Bacillati</taxon>
        <taxon>Bacillota</taxon>
        <taxon>Bacilli</taxon>
        <taxon>Bacillales</taxon>
        <taxon>Bacillaceae</taxon>
        <taxon>Lederbergia</taxon>
    </lineage>
</organism>
<evidence type="ECO:0000313" key="2">
    <source>
        <dbReference type="Proteomes" id="UP000053881"/>
    </source>
</evidence>
<protein>
    <submittedName>
        <fullName evidence="1">Uncharacterized protein</fullName>
    </submittedName>
</protein>
<dbReference type="AlphaFoldDB" id="A0A0Q9XZD0"/>
<gene>
    <name evidence="1" type="ORF">ACA29_07310</name>
</gene>
<proteinExistence type="predicted"/>
<name>A0A0Q9XZD0_9BACI</name>
<dbReference type="Proteomes" id="UP000053881">
    <property type="component" value="Unassembled WGS sequence"/>
</dbReference>
<reference evidence="1 2" key="1">
    <citation type="submission" date="2015-06" db="EMBL/GenBank/DDBJ databases">
        <title>Genome sequencing project of Bacillus galactosidilyticus PL133.</title>
        <authorList>
            <person name="Gaiero J."/>
            <person name="Nicol R."/>
            <person name="Habash M."/>
        </authorList>
    </citation>
    <scope>NUCLEOTIDE SEQUENCE [LARGE SCALE GENOMIC DNA]</scope>
    <source>
        <strain evidence="1 2">PL133</strain>
    </source>
</reference>
<dbReference type="EMBL" id="LGPB01000068">
    <property type="protein sequence ID" value="KRG14095.1"/>
    <property type="molecule type" value="Genomic_DNA"/>
</dbReference>
<sequence>MKDTIKNGETGILADTWVTDYGIRYDLPTIINGINMLISNPEEKIKMGENTRNSCYEILFAVIFSRKYKKTNQ</sequence>
<comment type="caution">
    <text evidence="1">The sequence shown here is derived from an EMBL/GenBank/DDBJ whole genome shotgun (WGS) entry which is preliminary data.</text>
</comment>
<accession>A0A0Q9XZD0</accession>